<evidence type="ECO:0000313" key="4">
    <source>
        <dbReference type="Proteomes" id="UP000295163"/>
    </source>
</evidence>
<reference evidence="3 4" key="1">
    <citation type="submission" date="2019-03" db="EMBL/GenBank/DDBJ databases">
        <title>Genome Sequencing and Assembly of Various Microbes Isolated from Partially Reclaimed Soil and Acid Mine Drainage (AMD) Site.</title>
        <authorList>
            <person name="Steinbock B."/>
            <person name="Bechtold R."/>
            <person name="Sevigny J.L."/>
            <person name="Thomas D."/>
            <person name="Cuthill L.R."/>
            <person name="Aveiro Johannsen E.J."/>
            <person name="Thomas K."/>
            <person name="Ghosh A."/>
        </authorList>
    </citation>
    <scope>NUCLEOTIDE SEQUENCE [LARGE SCALE GENOMIC DNA]</scope>
    <source>
        <strain evidence="3 4">S-A3</strain>
    </source>
</reference>
<name>A0A4R5YCU5_KOCRO</name>
<feature type="region of interest" description="Disordered" evidence="1">
    <location>
        <begin position="1"/>
        <end position="55"/>
    </location>
</feature>
<organism evidence="3 4">
    <name type="scientific">Kocuria rosea</name>
    <name type="common">Deinococcus erythromyxa</name>
    <name type="synonym">Micrococcus rubens</name>
    <dbReference type="NCBI Taxonomy" id="1275"/>
    <lineage>
        <taxon>Bacteria</taxon>
        <taxon>Bacillati</taxon>
        <taxon>Actinomycetota</taxon>
        <taxon>Actinomycetes</taxon>
        <taxon>Micrococcales</taxon>
        <taxon>Micrococcaceae</taxon>
        <taxon>Kocuria</taxon>
    </lineage>
</organism>
<accession>A0A4R5YCU5</accession>
<dbReference type="GeneID" id="64348522"/>
<dbReference type="Pfam" id="PF20088">
    <property type="entry name" value="DUF6480"/>
    <property type="match status" value="1"/>
</dbReference>
<keyword evidence="2" id="KW-0472">Membrane</keyword>
<dbReference type="Proteomes" id="UP000295163">
    <property type="component" value="Unassembled WGS sequence"/>
</dbReference>
<sequence length="85" mass="8773">MAEINPEQARNDPKKAGDALNEESGLSIEGDTPPDAGSGVGPTNHELDVDRPGDSSKGKLALAVIIGLVALFVVLWFVGAVVGMF</sequence>
<evidence type="ECO:0000256" key="1">
    <source>
        <dbReference type="SAM" id="MobiDB-lite"/>
    </source>
</evidence>
<dbReference type="AlphaFoldDB" id="A0A4R5YCU5"/>
<dbReference type="EMBL" id="SMZT01000006">
    <property type="protein sequence ID" value="TDL41065.1"/>
    <property type="molecule type" value="Genomic_DNA"/>
</dbReference>
<dbReference type="RefSeq" id="WP_133411055.1">
    <property type="nucleotide sequence ID" value="NZ_CP126483.1"/>
</dbReference>
<evidence type="ECO:0000256" key="2">
    <source>
        <dbReference type="SAM" id="Phobius"/>
    </source>
</evidence>
<evidence type="ECO:0000313" key="3">
    <source>
        <dbReference type="EMBL" id="TDL41065.1"/>
    </source>
</evidence>
<comment type="caution">
    <text evidence="3">The sequence shown here is derived from an EMBL/GenBank/DDBJ whole genome shotgun (WGS) entry which is preliminary data.</text>
</comment>
<dbReference type="InterPro" id="IPR045512">
    <property type="entry name" value="DUF6480"/>
</dbReference>
<feature type="transmembrane region" description="Helical" evidence="2">
    <location>
        <begin position="60"/>
        <end position="82"/>
    </location>
</feature>
<keyword evidence="2" id="KW-0812">Transmembrane</keyword>
<protein>
    <submittedName>
        <fullName evidence="3">Uncharacterized protein</fullName>
    </submittedName>
</protein>
<feature type="compositionally biased region" description="Basic and acidic residues" evidence="1">
    <location>
        <begin position="45"/>
        <end position="55"/>
    </location>
</feature>
<proteinExistence type="predicted"/>
<keyword evidence="2" id="KW-1133">Transmembrane helix</keyword>
<gene>
    <name evidence="3" type="ORF">E2R59_13940</name>
</gene>